<dbReference type="AlphaFoldDB" id="A0A975D9X7"/>
<evidence type="ECO:0000259" key="1">
    <source>
        <dbReference type="Pfam" id="PF01863"/>
    </source>
</evidence>
<organism evidence="2 3">
    <name type="scientific">Psychrosphaera ytuae</name>
    <dbReference type="NCBI Taxonomy" id="2820710"/>
    <lineage>
        <taxon>Bacteria</taxon>
        <taxon>Pseudomonadati</taxon>
        <taxon>Pseudomonadota</taxon>
        <taxon>Gammaproteobacteria</taxon>
        <taxon>Alteromonadales</taxon>
        <taxon>Pseudoalteromonadaceae</taxon>
        <taxon>Psychrosphaera</taxon>
    </lineage>
</organism>
<evidence type="ECO:0000313" key="3">
    <source>
        <dbReference type="Proteomes" id="UP000682739"/>
    </source>
</evidence>
<reference evidence="2" key="1">
    <citation type="submission" date="2021-03" db="EMBL/GenBank/DDBJ databases">
        <title>Description of Psychrosphaera ytuae sp. nov. isolated from deep sea sediment of South China Sea.</title>
        <authorList>
            <person name="Zhang J."/>
            <person name="Xu X.-D."/>
        </authorList>
    </citation>
    <scope>NUCLEOTIDE SEQUENCE</scope>
    <source>
        <strain evidence="2">MTZ26</strain>
    </source>
</reference>
<accession>A0A975D9X7</accession>
<dbReference type="PANTHER" id="PTHR30399">
    <property type="entry name" value="UNCHARACTERIZED PROTEIN YGJP"/>
    <property type="match status" value="1"/>
</dbReference>
<feature type="domain" description="YgjP-like metallopeptidase" evidence="1">
    <location>
        <begin position="32"/>
        <end position="240"/>
    </location>
</feature>
<dbReference type="KEGG" id="psym:J1N51_09025"/>
<name>A0A975D9X7_9GAMM</name>
<dbReference type="InterPro" id="IPR053136">
    <property type="entry name" value="UTP_pyrophosphatase-like"/>
</dbReference>
<dbReference type="CDD" id="cd07344">
    <property type="entry name" value="M48_yhfN_like"/>
    <property type="match status" value="1"/>
</dbReference>
<dbReference type="EMBL" id="CP072110">
    <property type="protein sequence ID" value="QTH62904.1"/>
    <property type="molecule type" value="Genomic_DNA"/>
</dbReference>
<proteinExistence type="predicted"/>
<dbReference type="PANTHER" id="PTHR30399:SF1">
    <property type="entry name" value="UTP PYROPHOSPHATASE"/>
    <property type="match status" value="1"/>
</dbReference>
<dbReference type="InterPro" id="IPR002725">
    <property type="entry name" value="YgjP-like_metallopeptidase"/>
</dbReference>
<protein>
    <submittedName>
        <fullName evidence="2">M48 family metallopeptidase</fullName>
    </submittedName>
</protein>
<sequence>MQVATPGAFFIQLDVYTEPTQYLVKVHARRTRLSLEIKHQQILVKVPSNCPTDLIESFLRKQQHWIKRAISKSSSVTQFHRNYQSGEPIWFKGEAFTLDIHTQCHGSAVIVNEQDKTISVFLSAKVKHTARQTRKLLRAFYLEQAQLIIPDLLSACEQKVGLHSSSLDFKFYQWRWGCCYQSGKVMFNPLLMAAPIEKIECVIIHELCHLKHMDHSRSFWALNRRFCDQCHKTKQWLKAHHQEVYLPPV</sequence>
<dbReference type="Pfam" id="PF01863">
    <property type="entry name" value="YgjP-like"/>
    <property type="match status" value="1"/>
</dbReference>
<dbReference type="Proteomes" id="UP000682739">
    <property type="component" value="Chromosome"/>
</dbReference>
<dbReference type="Gene3D" id="3.30.2010.10">
    <property type="entry name" value="Metalloproteases ('zincins'), catalytic domain"/>
    <property type="match status" value="1"/>
</dbReference>
<keyword evidence="3" id="KW-1185">Reference proteome</keyword>
<gene>
    <name evidence="2" type="ORF">J1N51_09025</name>
</gene>
<evidence type="ECO:0000313" key="2">
    <source>
        <dbReference type="EMBL" id="QTH62904.1"/>
    </source>
</evidence>